<accession>A0A1N6KB00</accession>
<proteinExistence type="predicted"/>
<dbReference type="EMBL" id="FSRA01000002">
    <property type="protein sequence ID" value="SIO53711.1"/>
    <property type="molecule type" value="Genomic_DNA"/>
</dbReference>
<organism evidence="1 2">
    <name type="scientific">Chitinophaga niabensis</name>
    <dbReference type="NCBI Taxonomy" id="536979"/>
    <lineage>
        <taxon>Bacteria</taxon>
        <taxon>Pseudomonadati</taxon>
        <taxon>Bacteroidota</taxon>
        <taxon>Chitinophagia</taxon>
        <taxon>Chitinophagales</taxon>
        <taxon>Chitinophagaceae</taxon>
        <taxon>Chitinophaga</taxon>
    </lineage>
</organism>
<reference evidence="2" key="1">
    <citation type="submission" date="2016-11" db="EMBL/GenBank/DDBJ databases">
        <authorList>
            <person name="Varghese N."/>
            <person name="Submissions S."/>
        </authorList>
    </citation>
    <scope>NUCLEOTIDE SEQUENCE [LARGE SCALE GENOMIC DNA]</scope>
    <source>
        <strain evidence="2">DSM 24787</strain>
    </source>
</reference>
<dbReference type="AlphaFoldDB" id="A0A1N6KB00"/>
<evidence type="ECO:0000313" key="2">
    <source>
        <dbReference type="Proteomes" id="UP000185003"/>
    </source>
</evidence>
<evidence type="ECO:0000313" key="1">
    <source>
        <dbReference type="EMBL" id="SIO53711.1"/>
    </source>
</evidence>
<keyword evidence="2" id="KW-1185">Reference proteome</keyword>
<dbReference type="RefSeq" id="WP_074242689.1">
    <property type="nucleotide sequence ID" value="NZ_FSRA01000002.1"/>
</dbReference>
<sequence>MNKSKFDLANLYQEVTNASATLRFLICNDCGWSEATFYRKMRTNSYSEAEVDSIKKNTESLLDKIKLDVNNNGRAREADTRLEEFKNTAETYDELDKINDTKIDENSVSKEITELGEA</sequence>
<dbReference type="Proteomes" id="UP000185003">
    <property type="component" value="Unassembled WGS sequence"/>
</dbReference>
<name>A0A1N6KB00_9BACT</name>
<protein>
    <submittedName>
        <fullName evidence="1">Uncharacterized protein</fullName>
    </submittedName>
</protein>
<gene>
    <name evidence="1" type="ORF">SAMN04488055_5465</name>
</gene>